<reference evidence="1 2" key="1">
    <citation type="submission" date="2009-09" db="EMBL/GenBank/DDBJ databases">
        <authorList>
            <person name="Weinstock G."/>
            <person name="Sodergren E."/>
            <person name="Clifton S."/>
            <person name="Fulton L."/>
            <person name="Fulton B."/>
            <person name="Courtney L."/>
            <person name="Fronick C."/>
            <person name="Harrison M."/>
            <person name="Strong C."/>
            <person name="Farmer C."/>
            <person name="Delahaunty K."/>
            <person name="Markovic C."/>
            <person name="Hall O."/>
            <person name="Minx P."/>
            <person name="Tomlinson C."/>
            <person name="Mitreva M."/>
            <person name="Nelson J."/>
            <person name="Hou S."/>
            <person name="Wollam A."/>
            <person name="Pepin K.H."/>
            <person name="Johnson M."/>
            <person name="Bhonagiri V."/>
            <person name="Nash W.E."/>
            <person name="Warren W."/>
            <person name="Chinwalla A."/>
            <person name="Mardis E.R."/>
            <person name="Wilson R.K."/>
        </authorList>
    </citation>
    <scope>NUCLEOTIDE SEQUENCE [LARGE SCALE GENOMIC DNA]</scope>
    <source>
        <strain evidence="1 2">F0254</strain>
    </source>
</reference>
<dbReference type="EMBL" id="ACVB02000008">
    <property type="protein sequence ID" value="EEX75042.1"/>
    <property type="molecule type" value="Genomic_DNA"/>
</dbReference>
<protein>
    <recommendedName>
        <fullName evidence="3">HTH cro/C1-type domain-containing protein</fullName>
    </recommendedName>
</protein>
<name>C9MX26_9FUSO</name>
<gene>
    <name evidence="1" type="ORF">GCWU000323_01097</name>
</gene>
<evidence type="ECO:0008006" key="3">
    <source>
        <dbReference type="Google" id="ProtNLM"/>
    </source>
</evidence>
<organism evidence="1 2">
    <name type="scientific">Leptotrichia hofstadii F0254</name>
    <dbReference type="NCBI Taxonomy" id="634994"/>
    <lineage>
        <taxon>Bacteria</taxon>
        <taxon>Fusobacteriati</taxon>
        <taxon>Fusobacteriota</taxon>
        <taxon>Fusobacteriia</taxon>
        <taxon>Fusobacteriales</taxon>
        <taxon>Leptotrichiaceae</taxon>
        <taxon>Leptotrichia</taxon>
    </lineage>
</organism>
<dbReference type="AlphaFoldDB" id="C9MX26"/>
<sequence>MVNKNLLKSKLALNGYTQKALAEKIEMPVPTLTQKINNLLPFKTTEIGKIQNELKLSNDDVVEIFIKGV</sequence>
<dbReference type="HOGENOM" id="CLU_066192_46_2_0"/>
<dbReference type="SUPFAM" id="SSF47413">
    <property type="entry name" value="lambda repressor-like DNA-binding domains"/>
    <property type="match status" value="1"/>
</dbReference>
<dbReference type="InterPro" id="IPR010982">
    <property type="entry name" value="Lambda_DNA-bd_dom_sf"/>
</dbReference>
<dbReference type="GO" id="GO:0003677">
    <property type="term" value="F:DNA binding"/>
    <property type="evidence" value="ECO:0007669"/>
    <property type="project" value="InterPro"/>
</dbReference>
<evidence type="ECO:0000313" key="1">
    <source>
        <dbReference type="EMBL" id="EEX75042.1"/>
    </source>
</evidence>
<comment type="caution">
    <text evidence="1">The sequence shown here is derived from an EMBL/GenBank/DDBJ whole genome shotgun (WGS) entry which is preliminary data.</text>
</comment>
<accession>C9MX26</accession>
<evidence type="ECO:0000313" key="2">
    <source>
        <dbReference type="Proteomes" id="UP000006233"/>
    </source>
</evidence>
<dbReference type="Proteomes" id="UP000006233">
    <property type="component" value="Unassembled WGS sequence"/>
</dbReference>
<dbReference type="STRING" id="634994.GCWU000323_01097"/>
<dbReference type="RefSeq" id="WP_006804434.1">
    <property type="nucleotide sequence ID" value="NZ_GG700632.1"/>
</dbReference>
<proteinExistence type="predicted"/>